<gene>
    <name evidence="1" type="ORF">HDA41_003388</name>
</gene>
<comment type="caution">
    <text evidence="1">The sequence shown here is derived from an EMBL/GenBank/DDBJ whole genome shotgun (WGS) entry which is preliminary data.</text>
</comment>
<accession>A0A7W9H492</accession>
<dbReference type="RefSeq" id="WP_184984791.1">
    <property type="nucleotide sequence ID" value="NZ_JACHNE010000001.1"/>
</dbReference>
<protein>
    <submittedName>
        <fullName evidence="1">Uncharacterized protein</fullName>
    </submittedName>
</protein>
<sequence>MPDLMALAAQIAPYLTLAAASMGQTFLTSVQTRIADSAVDRGRFFLERALKKGETEQTGATEETGVSAREVQDLVEKLSAVDRAALETALGQWLADSESRDHAGRPTAAALERHIRTQAALVQSGPIIFSVQATGPGAQAFGQVVGDVHVGYRPEAGDGR</sequence>
<evidence type="ECO:0000313" key="2">
    <source>
        <dbReference type="Proteomes" id="UP000590647"/>
    </source>
</evidence>
<dbReference type="EMBL" id="JACHNE010000001">
    <property type="protein sequence ID" value="MBB5795424.1"/>
    <property type="molecule type" value="Genomic_DNA"/>
</dbReference>
<name>A0A7W9H492_9ACTN</name>
<dbReference type="AlphaFoldDB" id="A0A7W9H492"/>
<proteinExistence type="predicted"/>
<keyword evidence="2" id="KW-1185">Reference proteome</keyword>
<dbReference type="Proteomes" id="UP000590647">
    <property type="component" value="Unassembled WGS sequence"/>
</dbReference>
<evidence type="ECO:0000313" key="1">
    <source>
        <dbReference type="EMBL" id="MBB5795424.1"/>
    </source>
</evidence>
<organism evidence="1 2">
    <name type="scientific">Streptomyces caelestis</name>
    <dbReference type="NCBI Taxonomy" id="36816"/>
    <lineage>
        <taxon>Bacteria</taxon>
        <taxon>Bacillati</taxon>
        <taxon>Actinomycetota</taxon>
        <taxon>Actinomycetes</taxon>
        <taxon>Kitasatosporales</taxon>
        <taxon>Streptomycetaceae</taxon>
        <taxon>Streptomyces</taxon>
    </lineage>
</organism>
<reference evidence="1 2" key="1">
    <citation type="submission" date="2020-08" db="EMBL/GenBank/DDBJ databases">
        <title>Sequencing the genomes of 1000 actinobacteria strains.</title>
        <authorList>
            <person name="Klenk H.-P."/>
        </authorList>
    </citation>
    <scope>NUCLEOTIDE SEQUENCE [LARGE SCALE GENOMIC DNA]</scope>
    <source>
        <strain evidence="1 2">DSM 40084</strain>
    </source>
</reference>